<protein>
    <submittedName>
        <fullName evidence="1">Membrane protein involved in the export of O-antigen and teichoic acid</fullName>
    </submittedName>
</protein>
<name>A0A1G6SJR9_9ACTN</name>
<dbReference type="EMBL" id="FMZM01000006">
    <property type="protein sequence ID" value="SDD16881.1"/>
    <property type="molecule type" value="Genomic_DNA"/>
</dbReference>
<gene>
    <name evidence="1" type="ORF">SAMN05421872_106173</name>
</gene>
<dbReference type="InterPro" id="IPR051923">
    <property type="entry name" value="Glycosyl_Hydrolase_39"/>
</dbReference>
<reference evidence="1 2" key="1">
    <citation type="submission" date="2016-10" db="EMBL/GenBank/DDBJ databases">
        <authorList>
            <person name="de Groot N.N."/>
        </authorList>
    </citation>
    <scope>NUCLEOTIDE SEQUENCE [LARGE SCALE GENOMIC DNA]</scope>
    <source>
        <strain evidence="1 2">CGMCC 4.6858</strain>
    </source>
</reference>
<keyword evidence="2" id="KW-1185">Reference proteome</keyword>
<dbReference type="GO" id="GO:0004553">
    <property type="term" value="F:hydrolase activity, hydrolyzing O-glycosyl compounds"/>
    <property type="evidence" value="ECO:0007669"/>
    <property type="project" value="TreeGrafter"/>
</dbReference>
<dbReference type="AlphaFoldDB" id="A0A1G6SJR9"/>
<dbReference type="PANTHER" id="PTHR12631:SF10">
    <property type="entry name" value="BETA-XYLOSIDASE-LIKE PROTEIN-RELATED"/>
    <property type="match status" value="1"/>
</dbReference>
<dbReference type="Gene3D" id="3.20.20.80">
    <property type="entry name" value="Glycosidases"/>
    <property type="match status" value="1"/>
</dbReference>
<dbReference type="InterPro" id="IPR017853">
    <property type="entry name" value="GH"/>
</dbReference>
<accession>A0A1G6SJR9</accession>
<dbReference type="OrthoDB" id="5242547at2"/>
<dbReference type="RefSeq" id="WP_090856145.1">
    <property type="nucleotide sequence ID" value="NZ_FMZM01000006.1"/>
</dbReference>
<dbReference type="PANTHER" id="PTHR12631">
    <property type="entry name" value="ALPHA-L-IDURONIDASE"/>
    <property type="match status" value="1"/>
</dbReference>
<sequence length="819" mass="84873">MRARTDSGILAPFRSLLGAQVIGTALGLLFWVMVARLVPGHEVGVAAAAISTQTLLGTATALGLGTLLIAELPRHVPGRQRQLVLRALAAVAVAGTLVGGLVAVLGQGGALGDNLRAAVDGIGAPVLVAGVVAAGWAVVLDEAVLGLRRSRVQVVRNTVAAGLRFPLAAALLLGGVRDATVLMVCWVLPLLVSIGGALLALRLPRAAGGPALGADVTSYGRAALRHHGLNLSLAAGPQLMPVVAALTLSSVGNAEFAIAWLVATFVFLPPYLLAVALFAHGSRVTPEELRASMSTTLPASLGLSLLLCLGAWVLGRPALHVFGDGYAEESWILLALLVPAGLWMVVKDHLVALWRVERRFALATRLAGGAVVLEVTGAAVGGVVGGGPGLAAGWLAAIALEALLAVPLVRGALGGLPWQLPALPGRARAHSERGAASWAFASAAVVLVVAVAFGVVAARGGSSGSQAEPVPDAVACPPTSTRPGPLVDLGVQAATGDPARPLLSQAEVEQLVARAVDAGASVVSTGVSWQMARPTRAGGYDWSGLDRVVDAARARGLTVRVQLSGLPEWARTGPLDLVGPTGWRPPLSTVELARWSRFVTDVVDHLDGRAAFLEAWTEPNSADFWATGPDPAAFARLLTTTYDAVRAADPGVLVVSGGLAGNDLGFLTRTYEALGSERPFDLLGLHPYTDGAAPLERAAASRFRGTFGTVDESLLGYRDVHALMVEHGDGDVPIYVGELGWSTTAWSEAAGVPDATRAEYLGEALGAVTCTPYVEVLSWYYLHPTPWNPASWTLLDEDLRPSETYRALQQWSRAVKDVS</sequence>
<evidence type="ECO:0000313" key="1">
    <source>
        <dbReference type="EMBL" id="SDD16881.1"/>
    </source>
</evidence>
<dbReference type="SUPFAM" id="SSF51445">
    <property type="entry name" value="(Trans)glycosidases"/>
    <property type="match status" value="1"/>
</dbReference>
<dbReference type="STRING" id="1045774.SAMN05421872_106173"/>
<organism evidence="1 2">
    <name type="scientific">Nocardioides lianchengensis</name>
    <dbReference type="NCBI Taxonomy" id="1045774"/>
    <lineage>
        <taxon>Bacteria</taxon>
        <taxon>Bacillati</taxon>
        <taxon>Actinomycetota</taxon>
        <taxon>Actinomycetes</taxon>
        <taxon>Propionibacteriales</taxon>
        <taxon>Nocardioidaceae</taxon>
        <taxon>Nocardioides</taxon>
    </lineage>
</organism>
<evidence type="ECO:0000313" key="2">
    <source>
        <dbReference type="Proteomes" id="UP000199034"/>
    </source>
</evidence>
<proteinExistence type="predicted"/>
<dbReference type="Proteomes" id="UP000199034">
    <property type="component" value="Unassembled WGS sequence"/>
</dbReference>